<proteinExistence type="predicted"/>
<dbReference type="SMART" id="SM00260">
    <property type="entry name" value="CheW"/>
    <property type="match status" value="1"/>
</dbReference>
<dbReference type="PANTHER" id="PTHR22617:SF23">
    <property type="entry name" value="CHEMOTAXIS PROTEIN CHEW"/>
    <property type="match status" value="1"/>
</dbReference>
<gene>
    <name evidence="2" type="primary">cheW-2_1</name>
    <name evidence="2" type="ORF">caldi_05020</name>
</gene>
<dbReference type="KEGG" id="cmic:caldi_05020"/>
<keyword evidence="3" id="KW-1185">Reference proteome</keyword>
<dbReference type="InterPro" id="IPR036061">
    <property type="entry name" value="CheW-like_dom_sf"/>
</dbReference>
<name>A0AA35CKW9_9FIRM</name>
<evidence type="ECO:0000259" key="1">
    <source>
        <dbReference type="PROSITE" id="PS50851"/>
    </source>
</evidence>
<dbReference type="AlphaFoldDB" id="A0AA35CKW9"/>
<dbReference type="EMBL" id="AP025628">
    <property type="protein sequence ID" value="BDG59412.1"/>
    <property type="molecule type" value="Genomic_DNA"/>
</dbReference>
<dbReference type="GO" id="GO:0006935">
    <property type="term" value="P:chemotaxis"/>
    <property type="evidence" value="ECO:0007669"/>
    <property type="project" value="InterPro"/>
</dbReference>
<dbReference type="PANTHER" id="PTHR22617">
    <property type="entry name" value="CHEMOTAXIS SENSOR HISTIDINE KINASE-RELATED"/>
    <property type="match status" value="1"/>
</dbReference>
<sequence>MAEQVVVFGVAGKSYALPIDHVREVVAWSSPTPLPGAPPLVEGVVRLRDEVIPVVDLGRRFGTGRVRPDAEARILVVEWDGQVAGLIVDEVTEVMQLAPDQVSPPAPIAVDPVERVVSGIARVGERLVLILDLHKVVHRAAEAVATASEAGGDPVA</sequence>
<dbReference type="RefSeq" id="WP_264843542.1">
    <property type="nucleotide sequence ID" value="NZ_AP025628.1"/>
</dbReference>
<dbReference type="SUPFAM" id="SSF50341">
    <property type="entry name" value="CheW-like"/>
    <property type="match status" value="1"/>
</dbReference>
<accession>A0AA35CKW9</accession>
<evidence type="ECO:0000313" key="2">
    <source>
        <dbReference type="EMBL" id="BDG59412.1"/>
    </source>
</evidence>
<dbReference type="GO" id="GO:0007165">
    <property type="term" value="P:signal transduction"/>
    <property type="evidence" value="ECO:0007669"/>
    <property type="project" value="InterPro"/>
</dbReference>
<dbReference type="Proteomes" id="UP001163687">
    <property type="component" value="Chromosome"/>
</dbReference>
<dbReference type="GO" id="GO:0005829">
    <property type="term" value="C:cytosol"/>
    <property type="evidence" value="ECO:0007669"/>
    <property type="project" value="TreeGrafter"/>
</dbReference>
<dbReference type="Gene3D" id="2.30.30.40">
    <property type="entry name" value="SH3 Domains"/>
    <property type="match status" value="1"/>
</dbReference>
<feature type="domain" description="CheW-like" evidence="1">
    <location>
        <begin position="2"/>
        <end position="142"/>
    </location>
</feature>
<dbReference type="Gene3D" id="2.40.50.180">
    <property type="entry name" value="CheA-289, Domain 4"/>
    <property type="match status" value="1"/>
</dbReference>
<organism evidence="2 3">
    <name type="scientific">Caldinitratiruptor microaerophilus</name>
    <dbReference type="NCBI Taxonomy" id="671077"/>
    <lineage>
        <taxon>Bacteria</taxon>
        <taxon>Bacillati</taxon>
        <taxon>Bacillota</taxon>
        <taxon>Clostridia</taxon>
        <taxon>Eubacteriales</taxon>
        <taxon>Symbiobacteriaceae</taxon>
        <taxon>Caldinitratiruptor</taxon>
    </lineage>
</organism>
<dbReference type="InterPro" id="IPR002545">
    <property type="entry name" value="CheW-lke_dom"/>
</dbReference>
<evidence type="ECO:0000313" key="3">
    <source>
        <dbReference type="Proteomes" id="UP001163687"/>
    </source>
</evidence>
<dbReference type="InterPro" id="IPR039315">
    <property type="entry name" value="CheW"/>
</dbReference>
<reference evidence="2" key="1">
    <citation type="submission" date="2022-03" db="EMBL/GenBank/DDBJ databases">
        <title>Complete genome sequence of Caldinitratiruptor microaerophilus.</title>
        <authorList>
            <person name="Mukaiyama R."/>
            <person name="Nishiyama T."/>
            <person name="Ueda K."/>
        </authorList>
    </citation>
    <scope>NUCLEOTIDE SEQUENCE</scope>
    <source>
        <strain evidence="2">JCM 16183</strain>
    </source>
</reference>
<dbReference type="PROSITE" id="PS50851">
    <property type="entry name" value="CHEW"/>
    <property type="match status" value="1"/>
</dbReference>
<protein>
    <submittedName>
        <fullName evidence="2">Chemotaxis protein CheW</fullName>
    </submittedName>
</protein>
<dbReference type="Pfam" id="PF01584">
    <property type="entry name" value="CheW"/>
    <property type="match status" value="1"/>
</dbReference>